<dbReference type="AlphaFoldDB" id="A0A512D2R0"/>
<sequence length="133" mass="14748">MPIPRAVTRLNKRYVNKALVHLAGHGWFVELEHVGRRSGRTFRTPMMAFDNKDAVTVALTYGRGVDWLANLRAAGGGRMHLGDELLVLGAPADLPEVRGRARVPQPPRALLPVLGCHDYVEMPVLSREDFAGW</sequence>
<dbReference type="RefSeq" id="WP_186815184.1">
    <property type="nucleotide sequence ID" value="NZ_BAAARO010000001.1"/>
</dbReference>
<reference evidence="1 2" key="1">
    <citation type="submission" date="2019-07" db="EMBL/GenBank/DDBJ databases">
        <title>Whole genome shotgun sequence of Terrabacter aerolatus NBRC 106305.</title>
        <authorList>
            <person name="Hosoyama A."/>
            <person name="Uohara A."/>
            <person name="Ohji S."/>
            <person name="Ichikawa N."/>
        </authorList>
    </citation>
    <scope>NUCLEOTIDE SEQUENCE [LARGE SCALE GENOMIC DNA]</scope>
    <source>
        <strain evidence="1 2">NBRC 106305</strain>
    </source>
</reference>
<accession>A0A512D2R0</accession>
<name>A0A512D2R0_9MICO</name>
<dbReference type="Gene3D" id="2.30.110.10">
    <property type="entry name" value="Electron Transport, Fmn-binding Protein, Chain A"/>
    <property type="match status" value="1"/>
</dbReference>
<keyword evidence="2" id="KW-1185">Reference proteome</keyword>
<evidence type="ECO:0008006" key="3">
    <source>
        <dbReference type="Google" id="ProtNLM"/>
    </source>
</evidence>
<protein>
    <recommendedName>
        <fullName evidence="3">Peptidase</fullName>
    </recommendedName>
</protein>
<dbReference type="EMBL" id="BJYX01000012">
    <property type="protein sequence ID" value="GEO30723.1"/>
    <property type="molecule type" value="Genomic_DNA"/>
</dbReference>
<comment type="caution">
    <text evidence="1">The sequence shown here is derived from an EMBL/GenBank/DDBJ whole genome shotgun (WGS) entry which is preliminary data.</text>
</comment>
<evidence type="ECO:0000313" key="1">
    <source>
        <dbReference type="EMBL" id="GEO30723.1"/>
    </source>
</evidence>
<organism evidence="1 2">
    <name type="scientific">Terrabacter aerolatus</name>
    <dbReference type="NCBI Taxonomy" id="422442"/>
    <lineage>
        <taxon>Bacteria</taxon>
        <taxon>Bacillati</taxon>
        <taxon>Actinomycetota</taxon>
        <taxon>Actinomycetes</taxon>
        <taxon>Micrococcales</taxon>
        <taxon>Intrasporangiaceae</taxon>
        <taxon>Terrabacter</taxon>
    </lineage>
</organism>
<dbReference type="NCBIfam" id="TIGR00026">
    <property type="entry name" value="hi_GC_TIGR00026"/>
    <property type="match status" value="1"/>
</dbReference>
<dbReference type="Proteomes" id="UP000321534">
    <property type="component" value="Unassembled WGS sequence"/>
</dbReference>
<dbReference type="GO" id="GO:0016491">
    <property type="term" value="F:oxidoreductase activity"/>
    <property type="evidence" value="ECO:0007669"/>
    <property type="project" value="InterPro"/>
</dbReference>
<gene>
    <name evidence="1" type="ORF">TAE01_25330</name>
</gene>
<dbReference type="InterPro" id="IPR004378">
    <property type="entry name" value="F420H2_quin_Rdtase"/>
</dbReference>
<proteinExistence type="predicted"/>
<evidence type="ECO:0000313" key="2">
    <source>
        <dbReference type="Proteomes" id="UP000321534"/>
    </source>
</evidence>
<dbReference type="InterPro" id="IPR012349">
    <property type="entry name" value="Split_barrel_FMN-bd"/>
</dbReference>